<dbReference type="EMBL" id="BAAARV010000124">
    <property type="protein sequence ID" value="GAA2391698.1"/>
    <property type="molecule type" value="Genomic_DNA"/>
</dbReference>
<evidence type="ECO:0000313" key="2">
    <source>
        <dbReference type="EMBL" id="GAA2391698.1"/>
    </source>
</evidence>
<protein>
    <recommendedName>
        <fullName evidence="4">Lipoprotein</fullName>
    </recommendedName>
</protein>
<dbReference type="PROSITE" id="PS51257">
    <property type="entry name" value="PROKAR_LIPOPROTEIN"/>
    <property type="match status" value="1"/>
</dbReference>
<reference evidence="2 3" key="1">
    <citation type="journal article" date="2019" name="Int. J. Syst. Evol. Microbiol.">
        <title>The Global Catalogue of Microorganisms (GCM) 10K type strain sequencing project: providing services to taxonomists for standard genome sequencing and annotation.</title>
        <authorList>
            <consortium name="The Broad Institute Genomics Platform"/>
            <consortium name="The Broad Institute Genome Sequencing Center for Infectious Disease"/>
            <person name="Wu L."/>
            <person name="Ma J."/>
        </authorList>
    </citation>
    <scope>NUCLEOTIDE SEQUENCE [LARGE SCALE GENOMIC DNA]</scope>
    <source>
        <strain evidence="2 3">JCM 3272</strain>
    </source>
</reference>
<evidence type="ECO:0000313" key="3">
    <source>
        <dbReference type="Proteomes" id="UP001501444"/>
    </source>
</evidence>
<proteinExistence type="predicted"/>
<evidence type="ECO:0000256" key="1">
    <source>
        <dbReference type="SAM" id="MobiDB-lite"/>
    </source>
</evidence>
<dbReference type="Proteomes" id="UP001501444">
    <property type="component" value="Unassembled WGS sequence"/>
</dbReference>
<evidence type="ECO:0008006" key="4">
    <source>
        <dbReference type="Google" id="ProtNLM"/>
    </source>
</evidence>
<sequence>MVDMRRAVAGTVVGLALIATAGCDEKVKEVPASSIVGVWRSTCDGTLTVAEGGTFTAESIRTETEGTKGTGPGTWRIEKNGSTSPSPVSLDVKLDDSNQWLSLYFIKRKGQLTMLQYFGDPDNNDTCVFTMRQG</sequence>
<feature type="region of interest" description="Disordered" evidence="1">
    <location>
        <begin position="61"/>
        <end position="89"/>
    </location>
</feature>
<accession>A0ABN3HZV8</accession>
<organism evidence="2 3">
    <name type="scientific">Dactylosporangium salmoneum</name>
    <dbReference type="NCBI Taxonomy" id="53361"/>
    <lineage>
        <taxon>Bacteria</taxon>
        <taxon>Bacillati</taxon>
        <taxon>Actinomycetota</taxon>
        <taxon>Actinomycetes</taxon>
        <taxon>Micromonosporales</taxon>
        <taxon>Micromonosporaceae</taxon>
        <taxon>Dactylosporangium</taxon>
    </lineage>
</organism>
<keyword evidence="3" id="KW-1185">Reference proteome</keyword>
<name>A0ABN3HZV8_9ACTN</name>
<gene>
    <name evidence="2" type="ORF">GCM10010170_104200</name>
</gene>
<comment type="caution">
    <text evidence="2">The sequence shown here is derived from an EMBL/GenBank/DDBJ whole genome shotgun (WGS) entry which is preliminary data.</text>
</comment>